<dbReference type="EMBL" id="CP056067">
    <property type="protein sequence ID" value="UVC54506.1"/>
    <property type="molecule type" value="Genomic_DNA"/>
</dbReference>
<reference evidence="3" key="1">
    <citation type="submission" date="2022-07" db="EMBL/GenBank/DDBJ databases">
        <title>Evaluation of T. orientalis genome assembly methods using nanopore sequencing and analysis of variation between genomes.</title>
        <authorList>
            <person name="Yam J."/>
            <person name="Micallef M.L."/>
            <person name="Liu M."/>
            <person name="Djordjevic S.P."/>
            <person name="Bogema D.R."/>
            <person name="Jenkins C."/>
        </authorList>
    </citation>
    <scope>NUCLEOTIDE SEQUENCE</scope>
    <source>
        <strain evidence="3">Fish Creek</strain>
    </source>
</reference>
<evidence type="ECO:0000313" key="4">
    <source>
        <dbReference type="Proteomes" id="UP000244803"/>
    </source>
</evidence>
<dbReference type="Pfam" id="PF00085">
    <property type="entry name" value="Thioredoxin"/>
    <property type="match status" value="1"/>
</dbReference>
<evidence type="ECO:0000256" key="1">
    <source>
        <dbReference type="SAM" id="SignalP"/>
    </source>
</evidence>
<dbReference type="CDD" id="cd02961">
    <property type="entry name" value="PDI_a_family"/>
    <property type="match status" value="1"/>
</dbReference>
<feature type="signal peptide" evidence="1">
    <location>
        <begin position="1"/>
        <end position="23"/>
    </location>
</feature>
<dbReference type="Gene3D" id="3.40.30.10">
    <property type="entry name" value="Glutaredoxin"/>
    <property type="match status" value="1"/>
</dbReference>
<dbReference type="SUPFAM" id="SSF52833">
    <property type="entry name" value="Thioredoxin-like"/>
    <property type="match status" value="1"/>
</dbReference>
<evidence type="ECO:0000259" key="2">
    <source>
        <dbReference type="PROSITE" id="PS51352"/>
    </source>
</evidence>
<dbReference type="InterPro" id="IPR013766">
    <property type="entry name" value="Thioredoxin_domain"/>
</dbReference>
<feature type="chain" id="PRO_5037170156" description="Thioredoxin domain-containing protein" evidence="1">
    <location>
        <begin position="24"/>
        <end position="231"/>
    </location>
</feature>
<sequence length="231" mass="27721">MFISYYNLIFSLLVFHFPFHVYSHTFHKDSSLKSEHSLQSALYNGNVIGELSTFELQKLFGRIPPLDYVVLFYINLNSDCRNFLPLYSQLYRDLYSEGYKIKFVKFNCQGLDKRIKMCQKYNINAVPTLVYVSSYHIQRNDIPRTSFVRRFLRYLFFDENSDVNLTNATRFVYELIDSFRYKGEIFAYDQLHDWVSLMYNLSTINRRFGTKRDFVNSLKSLWNEITSIFKR</sequence>
<organism evidence="3 4">
    <name type="scientific">Theileria orientalis</name>
    <dbReference type="NCBI Taxonomy" id="68886"/>
    <lineage>
        <taxon>Eukaryota</taxon>
        <taxon>Sar</taxon>
        <taxon>Alveolata</taxon>
        <taxon>Apicomplexa</taxon>
        <taxon>Aconoidasida</taxon>
        <taxon>Piroplasmida</taxon>
        <taxon>Theileriidae</taxon>
        <taxon>Theileria</taxon>
    </lineage>
</organism>
<gene>
    <name evidence="3" type="ORF">MACJ_004056</name>
</gene>
<accession>A0A976SLB5</accession>
<proteinExistence type="predicted"/>
<name>A0A976SLB5_THEOR</name>
<feature type="domain" description="Thioredoxin" evidence="2">
    <location>
        <begin position="45"/>
        <end position="200"/>
    </location>
</feature>
<dbReference type="PROSITE" id="PS51352">
    <property type="entry name" value="THIOREDOXIN_2"/>
    <property type="match status" value="1"/>
</dbReference>
<dbReference type="Proteomes" id="UP000244803">
    <property type="component" value="Chromosome 4"/>
</dbReference>
<dbReference type="AlphaFoldDB" id="A0A976SLB5"/>
<dbReference type="InterPro" id="IPR036249">
    <property type="entry name" value="Thioredoxin-like_sf"/>
</dbReference>
<evidence type="ECO:0000313" key="3">
    <source>
        <dbReference type="EMBL" id="UVC54506.1"/>
    </source>
</evidence>
<keyword evidence="1" id="KW-0732">Signal</keyword>
<protein>
    <recommendedName>
        <fullName evidence="2">Thioredoxin domain-containing protein</fullName>
    </recommendedName>
</protein>